<dbReference type="Gene3D" id="3.40.50.720">
    <property type="entry name" value="NAD(P)-binding Rossmann-like Domain"/>
    <property type="match status" value="3"/>
</dbReference>
<sequence>MPDMTARAVHWPRPGVVTISTGVEVREPGAGEVVVDVEVSVTSPGTERAWFLGLPNAIIDFPYTPGYLAAGRVRGTGTRVALKGAPHQSTVVVPEASAYPIPEGVAAGDAALWQLALTAMHGLEMGGYRPGEPVAVVGGGLLGIMARRLVAACGSTDCLAVASSDAKAWTAAAERHTRLMSGPASPPQLDVTSAERPTTIRGPLEPDVTSAQSPATARGHASPLERDVTSIQRPATARGHASPLERDVTSAERPATLRGHAYSLVLDVTGASEGLAVAVAVAADGGRVVVLGSPRAARAPVPVGAIYERGLSVVGSHISTLADPRAFTEEFFAHLAAGRMSFADVLTPYRAEDAPMAYRRLAFDRSFVAAVFSWREAPAAGAVVWSPAAEVRPMRFGLIGCGDIGMVNGSALLAAADSELGACFDPASRLAEEVAREHGGDVAGSLAELLARDDVEAVVVATPHDTHEEIVVAALDAGKHVLLEKPVAADLASARRVAAAGEAAATTVGMLFPQRLDDRVLRARAAIEAGLLGSPAGAVCTYLIDKPASYFIGGFSHRAPSTWRLSKRRAGGGFLVMNLIHHLDLIRYLLGREADLVYAQTTPSPAAADIEDLASVIIRFGDVVATFTGSATVVDGPGQAIRLWGDAGHVEILPESRLRSRLPVPEDLRTWTPGAGSAADLKARAFSRFVSAVRHGEPPDVTIADGLAVQATITAAYASAASGMPVSPMSCGDGEAGV</sequence>
<organism evidence="4 5">
    <name type="scientific">Acrocarpospora phusangensis</name>
    <dbReference type="NCBI Taxonomy" id="1070424"/>
    <lineage>
        <taxon>Bacteria</taxon>
        <taxon>Bacillati</taxon>
        <taxon>Actinomycetota</taxon>
        <taxon>Actinomycetes</taxon>
        <taxon>Streptosporangiales</taxon>
        <taxon>Streptosporangiaceae</taxon>
        <taxon>Acrocarpospora</taxon>
    </lineage>
</organism>
<dbReference type="InterPro" id="IPR055170">
    <property type="entry name" value="GFO_IDH_MocA-like_dom"/>
</dbReference>
<proteinExistence type="predicted"/>
<evidence type="ECO:0000259" key="3">
    <source>
        <dbReference type="Pfam" id="PF22725"/>
    </source>
</evidence>
<dbReference type="PANTHER" id="PTHR43708">
    <property type="entry name" value="CONSERVED EXPRESSED OXIDOREDUCTASE (EUROFUNG)"/>
    <property type="match status" value="1"/>
</dbReference>
<dbReference type="EMBL" id="BOOA01000038">
    <property type="protein sequence ID" value="GIH26285.1"/>
    <property type="molecule type" value="Genomic_DNA"/>
</dbReference>
<keyword evidence="5" id="KW-1185">Reference proteome</keyword>
<dbReference type="Proteomes" id="UP000640052">
    <property type="component" value="Unassembled WGS sequence"/>
</dbReference>
<dbReference type="Pfam" id="PF22725">
    <property type="entry name" value="GFO_IDH_MocA_C3"/>
    <property type="match status" value="1"/>
</dbReference>
<dbReference type="InterPro" id="IPR051317">
    <property type="entry name" value="Gfo/Idh/MocA_oxidoreduct"/>
</dbReference>
<name>A0A919USB3_9ACTN</name>
<dbReference type="Gene3D" id="3.30.360.10">
    <property type="entry name" value="Dihydrodipicolinate Reductase, domain 2"/>
    <property type="match status" value="1"/>
</dbReference>
<comment type="caution">
    <text evidence="4">The sequence shown here is derived from an EMBL/GenBank/DDBJ whole genome shotgun (WGS) entry which is preliminary data.</text>
</comment>
<dbReference type="InterPro" id="IPR011032">
    <property type="entry name" value="GroES-like_sf"/>
</dbReference>
<dbReference type="Pfam" id="PF01408">
    <property type="entry name" value="GFO_IDH_MocA"/>
    <property type="match status" value="1"/>
</dbReference>
<feature type="region of interest" description="Disordered" evidence="1">
    <location>
        <begin position="178"/>
        <end position="252"/>
    </location>
</feature>
<evidence type="ECO:0000259" key="2">
    <source>
        <dbReference type="Pfam" id="PF01408"/>
    </source>
</evidence>
<gene>
    <name evidence="4" type="ORF">Aph01nite_45950</name>
</gene>
<dbReference type="SUPFAM" id="SSF55347">
    <property type="entry name" value="Glyceraldehyde-3-phosphate dehydrogenase-like, C-terminal domain"/>
    <property type="match status" value="1"/>
</dbReference>
<dbReference type="InterPro" id="IPR036291">
    <property type="entry name" value="NAD(P)-bd_dom_sf"/>
</dbReference>
<accession>A0A919USB3</accession>
<dbReference type="InterPro" id="IPR000683">
    <property type="entry name" value="Gfo/Idh/MocA-like_OxRdtase_N"/>
</dbReference>
<protein>
    <recommendedName>
        <fullName evidence="6">Oxidoreductase</fullName>
    </recommendedName>
</protein>
<feature type="domain" description="GFO/IDH/MocA-like oxidoreductase" evidence="3">
    <location>
        <begin position="521"/>
        <end position="650"/>
    </location>
</feature>
<dbReference type="RefSeq" id="WP_204042969.1">
    <property type="nucleotide sequence ID" value="NZ_BOOA01000038.1"/>
</dbReference>
<dbReference type="GO" id="GO:0000166">
    <property type="term" value="F:nucleotide binding"/>
    <property type="evidence" value="ECO:0007669"/>
    <property type="project" value="InterPro"/>
</dbReference>
<feature type="domain" description="Gfo/Idh/MocA-like oxidoreductase N-terminal" evidence="2">
    <location>
        <begin position="394"/>
        <end position="507"/>
    </location>
</feature>
<evidence type="ECO:0000256" key="1">
    <source>
        <dbReference type="SAM" id="MobiDB-lite"/>
    </source>
</evidence>
<dbReference type="Gene3D" id="3.90.180.10">
    <property type="entry name" value="Medium-chain alcohol dehydrogenases, catalytic domain"/>
    <property type="match status" value="3"/>
</dbReference>
<dbReference type="PANTHER" id="PTHR43708:SF8">
    <property type="entry name" value="OXIDOREDUCTASE"/>
    <property type="match status" value="1"/>
</dbReference>
<dbReference type="SUPFAM" id="SSF51735">
    <property type="entry name" value="NAD(P)-binding Rossmann-fold domains"/>
    <property type="match status" value="2"/>
</dbReference>
<evidence type="ECO:0000313" key="5">
    <source>
        <dbReference type="Proteomes" id="UP000640052"/>
    </source>
</evidence>
<evidence type="ECO:0000313" key="4">
    <source>
        <dbReference type="EMBL" id="GIH26285.1"/>
    </source>
</evidence>
<dbReference type="SUPFAM" id="SSF50129">
    <property type="entry name" value="GroES-like"/>
    <property type="match status" value="1"/>
</dbReference>
<dbReference type="AlphaFoldDB" id="A0A919USB3"/>
<evidence type="ECO:0008006" key="6">
    <source>
        <dbReference type="Google" id="ProtNLM"/>
    </source>
</evidence>
<reference evidence="4" key="1">
    <citation type="submission" date="2021-01" db="EMBL/GenBank/DDBJ databases">
        <title>Whole genome shotgun sequence of Acrocarpospora phusangensis NBRC 108782.</title>
        <authorList>
            <person name="Komaki H."/>
            <person name="Tamura T."/>
        </authorList>
    </citation>
    <scope>NUCLEOTIDE SEQUENCE</scope>
    <source>
        <strain evidence="4">NBRC 108782</strain>
    </source>
</reference>